<comment type="caution">
    <text evidence="2">The sequence shown here is derived from an EMBL/GenBank/DDBJ whole genome shotgun (WGS) entry which is preliminary data.</text>
</comment>
<organism evidence="2 3">
    <name type="scientific">Paracoccus broussonetiae subsp. drimophilus</name>
    <dbReference type="NCBI Taxonomy" id="3373869"/>
    <lineage>
        <taxon>Bacteria</taxon>
        <taxon>Pseudomonadati</taxon>
        <taxon>Pseudomonadota</taxon>
        <taxon>Alphaproteobacteria</taxon>
        <taxon>Rhodobacterales</taxon>
        <taxon>Paracoccaceae</taxon>
        <taxon>Paracoccus</taxon>
        <taxon>Paracoccus broussonetiae</taxon>
    </lineage>
</organism>
<feature type="transmembrane region" description="Helical" evidence="1">
    <location>
        <begin position="134"/>
        <end position="154"/>
    </location>
</feature>
<evidence type="ECO:0000313" key="2">
    <source>
        <dbReference type="EMBL" id="MFH5774816.1"/>
    </source>
</evidence>
<feature type="transmembrane region" description="Helical" evidence="1">
    <location>
        <begin position="63"/>
        <end position="84"/>
    </location>
</feature>
<evidence type="ECO:0000256" key="1">
    <source>
        <dbReference type="SAM" id="Phobius"/>
    </source>
</evidence>
<feature type="transmembrane region" description="Helical" evidence="1">
    <location>
        <begin position="96"/>
        <end position="114"/>
    </location>
</feature>
<keyword evidence="3" id="KW-1185">Reference proteome</keyword>
<gene>
    <name evidence="2" type="ORF">ACHFJ0_11255</name>
</gene>
<sequence length="156" mass="16696">MDQLAVWIEHWTLAEALRRPGALYPLVNAAHVLGIGLLLGAILPLDLRLLLGGSTPLQVLAPFLSRAAGIGLTLALLTGFALFAVKPREYLGNGAFIWKMVLLSLALINVALQHLNPGWARVVQHGTVDAPTRILAALSVLAWLGCLVAGRWIGFL</sequence>
<protein>
    <submittedName>
        <fullName evidence="2">DUF2214 domain-containing protein</fullName>
    </submittedName>
</protein>
<proteinExistence type="predicted"/>
<evidence type="ECO:0000313" key="3">
    <source>
        <dbReference type="Proteomes" id="UP001609376"/>
    </source>
</evidence>
<reference evidence="2 3" key="1">
    <citation type="submission" date="2024-10" db="EMBL/GenBank/DDBJ databases">
        <title>Paracoccus drimophilus sp. nov., a novel bacterium from corn roots in Hunan.</title>
        <authorList>
            <person name="Li X."/>
        </authorList>
    </citation>
    <scope>NUCLEOTIDE SEQUENCE [LARGE SCALE GENOMIC DNA]</scope>
    <source>
        <strain evidence="2 3">NGMCC 1.201697</strain>
    </source>
</reference>
<accession>A0ABW7LKH5</accession>
<dbReference type="EMBL" id="JBIMPR010000008">
    <property type="protein sequence ID" value="MFH5774816.1"/>
    <property type="molecule type" value="Genomic_DNA"/>
</dbReference>
<dbReference type="RefSeq" id="WP_395133903.1">
    <property type="nucleotide sequence ID" value="NZ_JBIMPR010000008.1"/>
</dbReference>
<keyword evidence="1" id="KW-0812">Transmembrane</keyword>
<dbReference type="Proteomes" id="UP001609376">
    <property type="component" value="Unassembled WGS sequence"/>
</dbReference>
<name>A0ABW7LKH5_9RHOB</name>
<keyword evidence="1" id="KW-0472">Membrane</keyword>
<feature type="transmembrane region" description="Helical" evidence="1">
    <location>
        <begin position="21"/>
        <end position="43"/>
    </location>
</feature>
<keyword evidence="1" id="KW-1133">Transmembrane helix</keyword>